<evidence type="ECO:0000313" key="2">
    <source>
        <dbReference type="Proteomes" id="UP000004208"/>
    </source>
</evidence>
<name>D7WAE0_9CORY</name>
<dbReference type="STRING" id="585529.HMPREF0291_10079"/>
<keyword evidence="2" id="KW-1185">Reference proteome</keyword>
<reference evidence="1" key="1">
    <citation type="submission" date="2010-06" db="EMBL/GenBank/DDBJ databases">
        <authorList>
            <person name="Muzny D."/>
            <person name="Qin X."/>
            <person name="Buhay C."/>
            <person name="Dugan-Rocha S."/>
            <person name="Ding Y."/>
            <person name="Chen G."/>
            <person name="Hawes A."/>
            <person name="Holder M."/>
            <person name="Jhangiani S."/>
            <person name="Johnson A."/>
            <person name="Khan Z."/>
            <person name="Li Z."/>
            <person name="Liu W."/>
            <person name="Liu X."/>
            <person name="Perez L."/>
            <person name="Shen H."/>
            <person name="Wang Q."/>
            <person name="Watt J."/>
            <person name="Xi L."/>
            <person name="Xin Y."/>
            <person name="Zhou J."/>
            <person name="Deng J."/>
            <person name="Jiang H."/>
            <person name="Liu Y."/>
            <person name="Qu J."/>
            <person name="Song X.-Z."/>
            <person name="Zhang L."/>
            <person name="Villasana D."/>
            <person name="Johnson A."/>
            <person name="Liu J."/>
            <person name="Liyanage D."/>
            <person name="Lorensuhewa L."/>
            <person name="Robinson T."/>
            <person name="Song A."/>
            <person name="Song B.-B."/>
            <person name="Dinh H."/>
            <person name="Thornton R."/>
            <person name="Coyle M."/>
            <person name="Francisco L."/>
            <person name="Jackson L."/>
            <person name="Javaid M."/>
            <person name="Korchina V."/>
            <person name="Kovar C."/>
            <person name="Mata R."/>
            <person name="Mathew T."/>
            <person name="Ngo R."/>
            <person name="Nguyen L."/>
            <person name="Nguyen N."/>
            <person name="Okwuonu G."/>
            <person name="Ongeri F."/>
            <person name="Pham C."/>
            <person name="Simmons D."/>
            <person name="Wilczek-Boney K."/>
            <person name="Hale W."/>
            <person name="Jakkamsetti A."/>
            <person name="Pham P."/>
            <person name="Ruth R."/>
            <person name="San Lucas F."/>
            <person name="Warren J."/>
            <person name="Zhang J."/>
            <person name="Zhao Z."/>
            <person name="Zhou C."/>
            <person name="Zhu D."/>
            <person name="Lee S."/>
            <person name="Bess C."/>
            <person name="Blankenburg K."/>
            <person name="Forbes L."/>
            <person name="Fu Q."/>
            <person name="Gubbala S."/>
            <person name="Hirani K."/>
            <person name="Jayaseelan J.C."/>
            <person name="Lara F."/>
            <person name="Munidasa M."/>
            <person name="Palculict T."/>
            <person name="Patil S."/>
            <person name="Pu L.-L."/>
            <person name="Saada N."/>
            <person name="Tang L."/>
            <person name="Weissenberger G."/>
            <person name="Zhu Y."/>
            <person name="Hemphill L."/>
            <person name="Shang Y."/>
            <person name="Youmans B."/>
            <person name="Ayvaz T."/>
            <person name="Ross M."/>
            <person name="Santibanez J."/>
            <person name="Aqrawi P."/>
            <person name="Gross S."/>
            <person name="Joshi V."/>
            <person name="Fowler G."/>
            <person name="Nazareth L."/>
            <person name="Reid J."/>
            <person name="Worley K."/>
            <person name="Petrosino J."/>
            <person name="Highlander S."/>
            <person name="Gibbs R."/>
        </authorList>
    </citation>
    <scope>NUCLEOTIDE SEQUENCE [LARGE SCALE GENOMIC DNA]</scope>
    <source>
        <strain evidence="1">ATCC 33030</strain>
    </source>
</reference>
<keyword evidence="1" id="KW-0378">Hydrolase</keyword>
<comment type="caution">
    <text evidence="1">The sequence shown here is derived from an EMBL/GenBank/DDBJ whole genome shotgun (WGS) entry which is preliminary data.</text>
</comment>
<dbReference type="Gene3D" id="1.10.150.240">
    <property type="entry name" value="Putative phosphatase, domain 2"/>
    <property type="match status" value="1"/>
</dbReference>
<dbReference type="NCBIfam" id="TIGR01509">
    <property type="entry name" value="HAD-SF-IA-v3"/>
    <property type="match status" value="1"/>
</dbReference>
<proteinExistence type="predicted"/>
<dbReference type="InterPro" id="IPR051806">
    <property type="entry name" value="HAD-like_SPP"/>
</dbReference>
<dbReference type="GO" id="GO:0050308">
    <property type="term" value="F:sugar-phosphatase activity"/>
    <property type="evidence" value="ECO:0007669"/>
    <property type="project" value="TreeGrafter"/>
</dbReference>
<dbReference type="AlphaFoldDB" id="D7WAE0"/>
<dbReference type="eggNOG" id="COG0637">
    <property type="taxonomic scope" value="Bacteria"/>
</dbReference>
<evidence type="ECO:0000313" key="1">
    <source>
        <dbReference type="EMBL" id="EFK54821.1"/>
    </source>
</evidence>
<dbReference type="InterPro" id="IPR023198">
    <property type="entry name" value="PGP-like_dom2"/>
</dbReference>
<sequence>MIIILRWFLRKLLVKRLRVVQTGRGTIYCMANFFLEQLRDCDGVLFDFNGTLSDDEPVLEAAYETALQNVGLDGLRSSEYESLVGLSDPDIARRLLAARSSDEFDALIGHLSEAYSAAVAERPTITRESARFVAALIDDGKRVAVVTGTFRALMQSGLAQAGLAAVGERSVAIEDVSHGKPDPEGFLLGSANIGVPTDRIIGFEDSRAGVEALTRAGIRAVGIGPHLVEADGLIARFPTMDDAARAYLGR</sequence>
<dbReference type="InterPro" id="IPR036412">
    <property type="entry name" value="HAD-like_sf"/>
</dbReference>
<dbReference type="SFLD" id="SFLDS00003">
    <property type="entry name" value="Haloacid_Dehalogenase"/>
    <property type="match status" value="1"/>
</dbReference>
<dbReference type="PANTHER" id="PTHR43481">
    <property type="entry name" value="FRUCTOSE-1-PHOSPHATE PHOSPHATASE"/>
    <property type="match status" value="1"/>
</dbReference>
<dbReference type="SFLD" id="SFLDG01129">
    <property type="entry name" value="C1.5:_HAD__Beta-PGM__Phosphata"/>
    <property type="match status" value="1"/>
</dbReference>
<dbReference type="InterPro" id="IPR006439">
    <property type="entry name" value="HAD-SF_hydro_IA"/>
</dbReference>
<gene>
    <name evidence="1" type="ORF">HMPREF0291_10079</name>
</gene>
<accession>D7WAE0</accession>
<dbReference type="InterPro" id="IPR023214">
    <property type="entry name" value="HAD_sf"/>
</dbReference>
<dbReference type="SUPFAM" id="SSF56784">
    <property type="entry name" value="HAD-like"/>
    <property type="match status" value="1"/>
</dbReference>
<dbReference type="Gene3D" id="3.40.50.1000">
    <property type="entry name" value="HAD superfamily/HAD-like"/>
    <property type="match status" value="1"/>
</dbReference>
<dbReference type="Pfam" id="PF00702">
    <property type="entry name" value="Hydrolase"/>
    <property type="match status" value="1"/>
</dbReference>
<dbReference type="EMBL" id="ACLJ02000001">
    <property type="protein sequence ID" value="EFK54821.1"/>
    <property type="molecule type" value="Genomic_DNA"/>
</dbReference>
<dbReference type="Proteomes" id="UP000004208">
    <property type="component" value="Unassembled WGS sequence"/>
</dbReference>
<organism evidence="1 2">
    <name type="scientific">Corynebacterium genitalium ATCC 33030</name>
    <dbReference type="NCBI Taxonomy" id="585529"/>
    <lineage>
        <taxon>Bacteria</taxon>
        <taxon>Bacillati</taxon>
        <taxon>Actinomycetota</taxon>
        <taxon>Actinomycetes</taxon>
        <taxon>Mycobacteriales</taxon>
        <taxon>Corynebacteriaceae</taxon>
        <taxon>Corynebacterium</taxon>
    </lineage>
</organism>
<dbReference type="HOGENOM" id="CLU_045011_13_3_11"/>
<dbReference type="PANTHER" id="PTHR43481:SF4">
    <property type="entry name" value="GLYCEROL-1-PHOSPHATE PHOSPHOHYDROLASE 1-RELATED"/>
    <property type="match status" value="1"/>
</dbReference>
<protein>
    <submittedName>
        <fullName evidence="1">HAD hydrolase, family IA, variant 3</fullName>
    </submittedName>
</protein>